<evidence type="ECO:0000256" key="1">
    <source>
        <dbReference type="SAM" id="MobiDB-lite"/>
    </source>
</evidence>
<feature type="compositionally biased region" description="Low complexity" evidence="1">
    <location>
        <begin position="1"/>
        <end position="11"/>
    </location>
</feature>
<name>A0A2H1WC96_SPOFR</name>
<evidence type="ECO:0000313" key="2">
    <source>
        <dbReference type="EMBL" id="SOQ50688.1"/>
    </source>
</evidence>
<proteinExistence type="predicted"/>
<accession>A0A2H1WC96</accession>
<dbReference type="Gene3D" id="1.10.472.180">
    <property type="entry name" value="Bunyavirus nucleocapsid (N) protein, C-terminal domain"/>
    <property type="match status" value="1"/>
</dbReference>
<organism evidence="2">
    <name type="scientific">Spodoptera frugiperda</name>
    <name type="common">Fall armyworm</name>
    <dbReference type="NCBI Taxonomy" id="7108"/>
    <lineage>
        <taxon>Eukaryota</taxon>
        <taxon>Metazoa</taxon>
        <taxon>Ecdysozoa</taxon>
        <taxon>Arthropoda</taxon>
        <taxon>Hexapoda</taxon>
        <taxon>Insecta</taxon>
        <taxon>Pterygota</taxon>
        <taxon>Neoptera</taxon>
        <taxon>Endopterygota</taxon>
        <taxon>Lepidoptera</taxon>
        <taxon>Glossata</taxon>
        <taxon>Ditrysia</taxon>
        <taxon>Noctuoidea</taxon>
        <taxon>Noctuidae</taxon>
        <taxon>Amphipyrinae</taxon>
        <taxon>Spodoptera</taxon>
    </lineage>
</organism>
<protein>
    <submittedName>
        <fullName evidence="2">SFRICE_004861</fullName>
    </submittedName>
</protein>
<gene>
    <name evidence="2" type="ORF">SFRICE_004861</name>
</gene>
<reference evidence="2" key="1">
    <citation type="submission" date="2016-07" db="EMBL/GenBank/DDBJ databases">
        <authorList>
            <person name="Bretaudeau A."/>
        </authorList>
    </citation>
    <scope>NUCLEOTIDE SEQUENCE</scope>
    <source>
        <strain evidence="2">Rice</strain>
        <tissue evidence="2">Whole body</tissue>
    </source>
</reference>
<feature type="region of interest" description="Disordered" evidence="1">
    <location>
        <begin position="1"/>
        <end position="21"/>
    </location>
</feature>
<dbReference type="InterPro" id="IPR043011">
    <property type="entry name" value="Bunya_nucleocap_C"/>
</dbReference>
<dbReference type="AlphaFoldDB" id="A0A2H1WC96"/>
<dbReference type="EMBL" id="ODYU01007685">
    <property type="protein sequence ID" value="SOQ50688.1"/>
    <property type="molecule type" value="Genomic_DNA"/>
</dbReference>
<sequence length="233" mass="27048">MEKFTFTSESTSSKKDKPQHTFNGPNFYHAYKDSEFLRIDTNIETLLERGYELRQKLKSIQDGEMLLVDGMNLERNSPLLIKKTGPKTKVEDYEFTYNRLMGLTAAYVFENRQKFPRIRSSEPQGLGLVWDQNDYDKCKLYLSAVSGTEYMIHCFSFWPLICGLRKFQVKNLPAELVIKMGNIKNAKGVTMAKVMKSKMPSAKVVWMMFPEATTKELETLINDKPEFKCLFQD</sequence>